<sequence length="247" mass="29250">MKFFRRKSARHHPHAHTLRLFGLVLDRLPPGFDESSRRSYARRLREFENDPKVPYEQIRLTIAQLGRDSWAQRQAYNEMYERYSRSSEESYLLENLDQGLRQKYEKFILDGGKIDQFGERIKNEIELFSPSPFQTYFSPEEKFAITQALLVARDSAREEINALVTGKKQDEYRLLVIDHTQREAGIESKIEELKRLAGLSPKWHDTIDDRVRVIEEGWSVMELGVDEERLDRELEYWHGTLAAFLRV</sequence>
<evidence type="ECO:0000313" key="2">
    <source>
        <dbReference type="Proteomes" id="UP000176988"/>
    </source>
</evidence>
<proteinExistence type="predicted"/>
<protein>
    <submittedName>
        <fullName evidence="1">Uncharacterized protein</fullName>
    </submittedName>
</protein>
<reference evidence="1 2" key="1">
    <citation type="journal article" date="2016" name="Nat. Commun.">
        <title>Thousands of microbial genomes shed light on interconnected biogeochemical processes in an aquifer system.</title>
        <authorList>
            <person name="Anantharaman K."/>
            <person name="Brown C.T."/>
            <person name="Hug L.A."/>
            <person name="Sharon I."/>
            <person name="Castelle C.J."/>
            <person name="Probst A.J."/>
            <person name="Thomas B.C."/>
            <person name="Singh A."/>
            <person name="Wilkins M.J."/>
            <person name="Karaoz U."/>
            <person name="Brodie E.L."/>
            <person name="Williams K.H."/>
            <person name="Hubbard S.S."/>
            <person name="Banfield J.F."/>
        </authorList>
    </citation>
    <scope>NUCLEOTIDE SEQUENCE [LARGE SCALE GENOMIC DNA]</scope>
</reference>
<name>A0A1F7WG26_9BACT</name>
<dbReference type="EMBL" id="MGFG01000007">
    <property type="protein sequence ID" value="OGM01487.1"/>
    <property type="molecule type" value="Genomic_DNA"/>
</dbReference>
<evidence type="ECO:0000313" key="1">
    <source>
        <dbReference type="EMBL" id="OGM01487.1"/>
    </source>
</evidence>
<dbReference type="Proteomes" id="UP000176988">
    <property type="component" value="Unassembled WGS sequence"/>
</dbReference>
<organism evidence="1 2">
    <name type="scientific">Candidatus Uhrbacteria bacterium RIFOXYC2_FULL_47_19</name>
    <dbReference type="NCBI Taxonomy" id="1802424"/>
    <lineage>
        <taxon>Bacteria</taxon>
        <taxon>Candidatus Uhriibacteriota</taxon>
    </lineage>
</organism>
<accession>A0A1F7WG26</accession>
<comment type="caution">
    <text evidence="1">The sequence shown here is derived from an EMBL/GenBank/DDBJ whole genome shotgun (WGS) entry which is preliminary data.</text>
</comment>
<dbReference type="AlphaFoldDB" id="A0A1F7WG26"/>
<gene>
    <name evidence="1" type="ORF">A2480_04345</name>
</gene>